<dbReference type="Proteomes" id="UP000298050">
    <property type="component" value="Unassembled WGS sequence"/>
</dbReference>
<dbReference type="InterPro" id="IPR037143">
    <property type="entry name" value="4-PPantetheinyl_Trfase_dom_sf"/>
</dbReference>
<keyword evidence="5" id="KW-1185">Reference proteome</keyword>
<comment type="similarity">
    <text evidence="1">Belongs to the P-Pant transferase superfamily. Gsp/Sfp/HetI/AcpT family.</text>
</comment>
<feature type="domain" description="4'-phosphopantetheinyl transferase" evidence="3">
    <location>
        <begin position="94"/>
        <end position="175"/>
    </location>
</feature>
<dbReference type="GO" id="GO:0019878">
    <property type="term" value="P:lysine biosynthetic process via aminoadipic acid"/>
    <property type="evidence" value="ECO:0007669"/>
    <property type="project" value="TreeGrafter"/>
</dbReference>
<accession>A0A4Z0LW77</accession>
<gene>
    <name evidence="4" type="ORF">E4634_18245</name>
</gene>
<dbReference type="GO" id="GO:0008897">
    <property type="term" value="F:holo-[acyl-carrier-protein] synthase activity"/>
    <property type="evidence" value="ECO:0007669"/>
    <property type="project" value="InterPro"/>
</dbReference>
<comment type="caution">
    <text evidence="4">The sequence shown here is derived from an EMBL/GenBank/DDBJ whole genome shotgun (WGS) entry which is preliminary data.</text>
</comment>
<evidence type="ECO:0000256" key="1">
    <source>
        <dbReference type="ARBA" id="ARBA00010990"/>
    </source>
</evidence>
<dbReference type="SUPFAM" id="SSF56214">
    <property type="entry name" value="4'-phosphopantetheinyl transferase"/>
    <property type="match status" value="2"/>
</dbReference>
<dbReference type="GO" id="GO:0005829">
    <property type="term" value="C:cytosol"/>
    <property type="evidence" value="ECO:0007669"/>
    <property type="project" value="TreeGrafter"/>
</dbReference>
<dbReference type="RefSeq" id="WP_135446098.1">
    <property type="nucleotide sequence ID" value="NZ_SRLE01000013.1"/>
</dbReference>
<dbReference type="PANTHER" id="PTHR12215">
    <property type="entry name" value="PHOSPHOPANTETHEINE TRANSFERASE"/>
    <property type="match status" value="1"/>
</dbReference>
<evidence type="ECO:0000313" key="5">
    <source>
        <dbReference type="Proteomes" id="UP000298050"/>
    </source>
</evidence>
<dbReference type="InterPro" id="IPR008278">
    <property type="entry name" value="4-PPantetheinyl_Trfase_dom"/>
</dbReference>
<dbReference type="PANTHER" id="PTHR12215:SF10">
    <property type="entry name" value="L-AMINOADIPATE-SEMIALDEHYDE DEHYDROGENASE-PHOSPHOPANTETHEINYL TRANSFERASE"/>
    <property type="match status" value="1"/>
</dbReference>
<name>A0A4Z0LW77_9GAMM</name>
<evidence type="ECO:0000256" key="2">
    <source>
        <dbReference type="ARBA" id="ARBA00022679"/>
    </source>
</evidence>
<sequence>MPANDSPTATATSCYPALEAGEVHVWLCPRHTREDSDKLRRDLLSRYAALPPQAWRFERGPWGKPVIANPAVPLEFNLSDSGDWLAFAVSAGVPLGVDLEQKQRARDVLRLARRFYHPGEIAALEQAQPGAACEALFYDLWTLKEAHVKCRGLALPPLLESVGFSCDEGGISRLGEEPDTSAYCLLRPRDDLRLALNVMLAPGQALRLRLLQLTASGPAPWPEPGLRAASQPLELLDGLPPTG</sequence>
<dbReference type="Pfam" id="PF01648">
    <property type="entry name" value="ACPS"/>
    <property type="match status" value="1"/>
</dbReference>
<protein>
    <submittedName>
        <fullName evidence="4">4'-phosphopantetheinyl transferase superfamily protein</fullName>
    </submittedName>
</protein>
<reference evidence="4 5" key="1">
    <citation type="submission" date="2019-04" db="EMBL/GenBank/DDBJ databases">
        <title>Taxonomy of novel Haliea sp. from mangrove soil of West Coast of India.</title>
        <authorList>
            <person name="Verma A."/>
            <person name="Kumar P."/>
            <person name="Krishnamurthi S."/>
        </authorList>
    </citation>
    <scope>NUCLEOTIDE SEQUENCE [LARGE SCALE GENOMIC DNA]</scope>
    <source>
        <strain evidence="4 5">SAOS-164</strain>
    </source>
</reference>
<proteinExistence type="inferred from homology"/>
<dbReference type="GO" id="GO:0000287">
    <property type="term" value="F:magnesium ion binding"/>
    <property type="evidence" value="ECO:0007669"/>
    <property type="project" value="InterPro"/>
</dbReference>
<evidence type="ECO:0000313" key="4">
    <source>
        <dbReference type="EMBL" id="TGD71582.1"/>
    </source>
</evidence>
<dbReference type="InterPro" id="IPR050559">
    <property type="entry name" value="P-Pant_transferase_sf"/>
</dbReference>
<keyword evidence="2 4" id="KW-0808">Transferase</keyword>
<dbReference type="OrthoDB" id="9808281at2"/>
<evidence type="ECO:0000259" key="3">
    <source>
        <dbReference type="Pfam" id="PF01648"/>
    </source>
</evidence>
<dbReference type="Gene3D" id="3.90.470.20">
    <property type="entry name" value="4'-phosphopantetheinyl transferase domain"/>
    <property type="match status" value="1"/>
</dbReference>
<dbReference type="AlphaFoldDB" id="A0A4Z0LW77"/>
<organism evidence="4 5">
    <name type="scientific">Mangrovimicrobium sediminis</name>
    <dbReference type="NCBI Taxonomy" id="2562682"/>
    <lineage>
        <taxon>Bacteria</taxon>
        <taxon>Pseudomonadati</taxon>
        <taxon>Pseudomonadota</taxon>
        <taxon>Gammaproteobacteria</taxon>
        <taxon>Cellvibrionales</taxon>
        <taxon>Halieaceae</taxon>
        <taxon>Mangrovimicrobium</taxon>
    </lineage>
</organism>
<dbReference type="EMBL" id="SRLE01000013">
    <property type="protein sequence ID" value="TGD71582.1"/>
    <property type="molecule type" value="Genomic_DNA"/>
</dbReference>